<dbReference type="WBParaSite" id="HPLM_0000111601-mRNA-1">
    <property type="protein sequence ID" value="HPLM_0000111601-mRNA-1"/>
    <property type="gene ID" value="HPLM_0000111601"/>
</dbReference>
<protein>
    <submittedName>
        <fullName evidence="3">Conserved oligomeric Golgi complex subunit 7</fullName>
    </submittedName>
</protein>
<dbReference type="AlphaFoldDB" id="A0A0N4VUZ9"/>
<accession>A0A0N4VUZ9</accession>
<dbReference type="Proteomes" id="UP000268014">
    <property type="component" value="Unassembled WGS sequence"/>
</dbReference>
<sequence length="149" mass="16725">MRPHTDFYLETYNFACSVAKECLSQQVLQPYVAAFTQPALGLEIAMEWERLELDEVGVVEVPVVVSPPLQTALFTLSSRFGELCVSHLLSRAVRKRISSEVADLLATTLNSAVENANAVQRTTIQLLFDCRVLHTLFPDEKYVFSEMLS</sequence>
<evidence type="ECO:0000313" key="3">
    <source>
        <dbReference type="WBParaSite" id="HPLM_0000111601-mRNA-1"/>
    </source>
</evidence>
<proteinExistence type="predicted"/>
<organism evidence="3">
    <name type="scientific">Haemonchus placei</name>
    <name type="common">Barber's pole worm</name>
    <dbReference type="NCBI Taxonomy" id="6290"/>
    <lineage>
        <taxon>Eukaryota</taxon>
        <taxon>Metazoa</taxon>
        <taxon>Ecdysozoa</taxon>
        <taxon>Nematoda</taxon>
        <taxon>Chromadorea</taxon>
        <taxon>Rhabditida</taxon>
        <taxon>Rhabditina</taxon>
        <taxon>Rhabditomorpha</taxon>
        <taxon>Strongyloidea</taxon>
        <taxon>Trichostrongylidae</taxon>
        <taxon>Haemonchus</taxon>
    </lineage>
</organism>
<keyword evidence="2" id="KW-1185">Reference proteome</keyword>
<name>A0A0N4VUZ9_HAEPC</name>
<reference evidence="1 2" key="2">
    <citation type="submission" date="2018-11" db="EMBL/GenBank/DDBJ databases">
        <authorList>
            <consortium name="Pathogen Informatics"/>
        </authorList>
    </citation>
    <scope>NUCLEOTIDE SEQUENCE [LARGE SCALE GENOMIC DNA]</scope>
    <source>
        <strain evidence="1 2">MHpl1</strain>
    </source>
</reference>
<gene>
    <name evidence="1" type="ORF">HPLM_LOCUS1117</name>
</gene>
<dbReference type="OrthoDB" id="46189at2759"/>
<dbReference type="STRING" id="6290.A0A0N4VUZ9"/>
<dbReference type="EMBL" id="UZAF01001296">
    <property type="protein sequence ID" value="VDO07956.1"/>
    <property type="molecule type" value="Genomic_DNA"/>
</dbReference>
<evidence type="ECO:0000313" key="1">
    <source>
        <dbReference type="EMBL" id="VDO07956.1"/>
    </source>
</evidence>
<evidence type="ECO:0000313" key="2">
    <source>
        <dbReference type="Proteomes" id="UP000268014"/>
    </source>
</evidence>
<reference evidence="3" key="1">
    <citation type="submission" date="2017-02" db="UniProtKB">
        <authorList>
            <consortium name="WormBaseParasite"/>
        </authorList>
    </citation>
    <scope>IDENTIFICATION</scope>
</reference>